<dbReference type="EnsemblMetazoa" id="CLYHEMT008372.1">
    <property type="protein sequence ID" value="CLYHEMP008372.1"/>
    <property type="gene ID" value="CLYHEMG008372"/>
</dbReference>
<keyword evidence="5" id="KW-1185">Reference proteome</keyword>
<protein>
    <recommendedName>
        <fullName evidence="3">HECT domain-containing protein</fullName>
    </recommendedName>
</protein>
<evidence type="ECO:0000259" key="3">
    <source>
        <dbReference type="PROSITE" id="PS50237"/>
    </source>
</evidence>
<dbReference type="OrthoDB" id="5988645at2759"/>
<evidence type="ECO:0000256" key="2">
    <source>
        <dbReference type="PROSITE-ProRule" id="PRU00104"/>
    </source>
</evidence>
<proteinExistence type="predicted"/>
<dbReference type="PROSITE" id="PS50237">
    <property type="entry name" value="HECT"/>
    <property type="match status" value="1"/>
</dbReference>
<sequence>RMLYYKETLEPRIEAIRQLQAGLNMRGLLPLIKKHSEEFSKFFVFNAISIDYFQFVDEFKPIFQPEGSNKFIREETIYKYFCDYVESCNSSDNATHSLSDVCQFITGSMNIPPMGFQPKIVVKFVHDCDHDCQCYPEASTCAYVIKLPVHINSLQEMITKMDEAIINAPFFFKG</sequence>
<evidence type="ECO:0000313" key="4">
    <source>
        <dbReference type="EnsemblMetazoa" id="CLYHEMP008372.1"/>
    </source>
</evidence>
<dbReference type="Proteomes" id="UP000594262">
    <property type="component" value="Unplaced"/>
</dbReference>
<name>A0A7M5V1Z5_9CNID</name>
<dbReference type="GO" id="GO:0004842">
    <property type="term" value="F:ubiquitin-protein transferase activity"/>
    <property type="evidence" value="ECO:0007669"/>
    <property type="project" value="InterPro"/>
</dbReference>
<keyword evidence="1 2" id="KW-0833">Ubl conjugation pathway</keyword>
<feature type="active site" description="Glycyl thioester intermediate" evidence="2">
    <location>
        <position position="141"/>
    </location>
</feature>
<dbReference type="AlphaFoldDB" id="A0A7M5V1Z5"/>
<dbReference type="InterPro" id="IPR000569">
    <property type="entry name" value="HECT_dom"/>
</dbReference>
<dbReference type="SUPFAM" id="SSF56204">
    <property type="entry name" value="Hect, E3 ligase catalytic domain"/>
    <property type="match status" value="1"/>
</dbReference>
<accession>A0A7M5V1Z5</accession>
<organism evidence="4 5">
    <name type="scientific">Clytia hemisphaerica</name>
    <dbReference type="NCBI Taxonomy" id="252671"/>
    <lineage>
        <taxon>Eukaryota</taxon>
        <taxon>Metazoa</taxon>
        <taxon>Cnidaria</taxon>
        <taxon>Hydrozoa</taxon>
        <taxon>Hydroidolina</taxon>
        <taxon>Leptothecata</taxon>
        <taxon>Obeliida</taxon>
        <taxon>Clytiidae</taxon>
        <taxon>Clytia</taxon>
    </lineage>
</organism>
<feature type="domain" description="HECT" evidence="3">
    <location>
        <begin position="103"/>
        <end position="148"/>
    </location>
</feature>
<evidence type="ECO:0000313" key="5">
    <source>
        <dbReference type="Proteomes" id="UP000594262"/>
    </source>
</evidence>
<dbReference type="Gene3D" id="3.30.2410.10">
    <property type="entry name" value="Hect, E3 ligase catalytic domain"/>
    <property type="match status" value="1"/>
</dbReference>
<dbReference type="InterPro" id="IPR035983">
    <property type="entry name" value="Hect_E3_ubiquitin_ligase"/>
</dbReference>
<dbReference type="Pfam" id="PF00632">
    <property type="entry name" value="HECT"/>
    <property type="match status" value="1"/>
</dbReference>
<reference evidence="4" key="1">
    <citation type="submission" date="2021-01" db="UniProtKB">
        <authorList>
            <consortium name="EnsemblMetazoa"/>
        </authorList>
    </citation>
    <scope>IDENTIFICATION</scope>
</reference>
<evidence type="ECO:0000256" key="1">
    <source>
        <dbReference type="ARBA" id="ARBA00022786"/>
    </source>
</evidence>